<dbReference type="Proteomes" id="UP000824469">
    <property type="component" value="Unassembled WGS sequence"/>
</dbReference>
<feature type="non-terminal residue" evidence="2">
    <location>
        <position position="1"/>
    </location>
</feature>
<dbReference type="EMBL" id="JAHRHJ020000007">
    <property type="protein sequence ID" value="KAH9310022.1"/>
    <property type="molecule type" value="Genomic_DNA"/>
</dbReference>
<gene>
    <name evidence="2" type="ORF">KI387_037933</name>
</gene>
<evidence type="ECO:0000313" key="3">
    <source>
        <dbReference type="Proteomes" id="UP000824469"/>
    </source>
</evidence>
<keyword evidence="3" id="KW-1185">Reference proteome</keyword>
<name>A0AA38FST8_TAXCH</name>
<accession>A0AA38FST8</accession>
<comment type="caution">
    <text evidence="2">The sequence shown here is derived from an EMBL/GenBank/DDBJ whole genome shotgun (WGS) entry which is preliminary data.</text>
</comment>
<evidence type="ECO:0008006" key="4">
    <source>
        <dbReference type="Google" id="ProtNLM"/>
    </source>
</evidence>
<proteinExistence type="predicted"/>
<dbReference type="AlphaFoldDB" id="A0AA38FST8"/>
<keyword evidence="1" id="KW-0732">Signal</keyword>
<feature type="signal peptide" evidence="1">
    <location>
        <begin position="1"/>
        <end position="21"/>
    </location>
</feature>
<protein>
    <recommendedName>
        <fullName evidence="4">Ig-like domain-containing protein</fullName>
    </recommendedName>
</protein>
<sequence>LLFYSALATWVVEVVIDEATAGETGMLPPLSLGAARCVLGGDPQPQPATIICQAAGKSWIGEAFWARPTS</sequence>
<feature type="non-terminal residue" evidence="2">
    <location>
        <position position="70"/>
    </location>
</feature>
<evidence type="ECO:0000313" key="2">
    <source>
        <dbReference type="EMBL" id="KAH9310022.1"/>
    </source>
</evidence>
<reference evidence="2 3" key="1">
    <citation type="journal article" date="2021" name="Nat. Plants">
        <title>The Taxus genome provides insights into paclitaxel biosynthesis.</title>
        <authorList>
            <person name="Xiong X."/>
            <person name="Gou J."/>
            <person name="Liao Q."/>
            <person name="Li Y."/>
            <person name="Zhou Q."/>
            <person name="Bi G."/>
            <person name="Li C."/>
            <person name="Du R."/>
            <person name="Wang X."/>
            <person name="Sun T."/>
            <person name="Guo L."/>
            <person name="Liang H."/>
            <person name="Lu P."/>
            <person name="Wu Y."/>
            <person name="Zhang Z."/>
            <person name="Ro D.K."/>
            <person name="Shang Y."/>
            <person name="Huang S."/>
            <person name="Yan J."/>
        </authorList>
    </citation>
    <scope>NUCLEOTIDE SEQUENCE [LARGE SCALE GENOMIC DNA]</scope>
    <source>
        <strain evidence="2">Ta-2019</strain>
    </source>
</reference>
<evidence type="ECO:0000256" key="1">
    <source>
        <dbReference type="SAM" id="SignalP"/>
    </source>
</evidence>
<organism evidence="2 3">
    <name type="scientific">Taxus chinensis</name>
    <name type="common">Chinese yew</name>
    <name type="synonym">Taxus wallichiana var. chinensis</name>
    <dbReference type="NCBI Taxonomy" id="29808"/>
    <lineage>
        <taxon>Eukaryota</taxon>
        <taxon>Viridiplantae</taxon>
        <taxon>Streptophyta</taxon>
        <taxon>Embryophyta</taxon>
        <taxon>Tracheophyta</taxon>
        <taxon>Spermatophyta</taxon>
        <taxon>Pinopsida</taxon>
        <taxon>Pinidae</taxon>
        <taxon>Conifers II</taxon>
        <taxon>Cupressales</taxon>
        <taxon>Taxaceae</taxon>
        <taxon>Taxus</taxon>
    </lineage>
</organism>
<feature type="chain" id="PRO_5041202392" description="Ig-like domain-containing protein" evidence="1">
    <location>
        <begin position="22"/>
        <end position="70"/>
    </location>
</feature>